<organism evidence="3">
    <name type="scientific">Tuwongella immobilis</name>
    <dbReference type="NCBI Taxonomy" id="692036"/>
    <lineage>
        <taxon>Bacteria</taxon>
        <taxon>Pseudomonadati</taxon>
        <taxon>Planctomycetota</taxon>
        <taxon>Planctomycetia</taxon>
        <taxon>Gemmatales</taxon>
        <taxon>Gemmataceae</taxon>
        <taxon>Tuwongella</taxon>
    </lineage>
</organism>
<name>A0A6C2YIV2_9BACT</name>
<dbReference type="Proteomes" id="UP000464378">
    <property type="component" value="Chromosome"/>
</dbReference>
<dbReference type="EMBL" id="LR593887">
    <property type="protein sequence ID" value="VTR98526.1"/>
    <property type="molecule type" value="Genomic_DNA"/>
</dbReference>
<proteinExistence type="predicted"/>
<dbReference type="InterPro" id="IPR050345">
    <property type="entry name" value="Aliph_Amidase/BUP"/>
</dbReference>
<dbReference type="Gene3D" id="3.60.110.10">
    <property type="entry name" value="Carbon-nitrogen hydrolase"/>
    <property type="match status" value="1"/>
</dbReference>
<dbReference type="GO" id="GO:0033388">
    <property type="term" value="P:putrescine biosynthetic process from arginine"/>
    <property type="evidence" value="ECO:0007669"/>
    <property type="project" value="TreeGrafter"/>
</dbReference>
<reference evidence="3" key="1">
    <citation type="submission" date="2019-04" db="EMBL/GenBank/DDBJ databases">
        <authorList>
            <consortium name="Science for Life Laboratories"/>
        </authorList>
    </citation>
    <scope>NUCLEOTIDE SEQUENCE</scope>
    <source>
        <strain evidence="3">MBLW1</strain>
    </source>
</reference>
<dbReference type="SUPFAM" id="SSF56317">
    <property type="entry name" value="Carbon-nitrogen hydrolase"/>
    <property type="match status" value="1"/>
</dbReference>
<keyword evidence="1 3" id="KW-0378">Hydrolase</keyword>
<dbReference type="RefSeq" id="WP_162656679.1">
    <property type="nucleotide sequence ID" value="NZ_LR593887.1"/>
</dbReference>
<dbReference type="EMBL" id="LR586016">
    <property type="protein sequence ID" value="VIP01478.1"/>
    <property type="molecule type" value="Genomic_DNA"/>
</dbReference>
<dbReference type="InParanoid" id="A0A6C2YIV2"/>
<dbReference type="CDD" id="cd07197">
    <property type="entry name" value="nitrilase"/>
    <property type="match status" value="1"/>
</dbReference>
<dbReference type="InterPro" id="IPR003010">
    <property type="entry name" value="C-N_Hydrolase"/>
</dbReference>
<dbReference type="Pfam" id="PF00795">
    <property type="entry name" value="CN_hydrolase"/>
    <property type="match status" value="1"/>
</dbReference>
<sequence length="269" mass="29755">MKIALASPQVATSLSDGLQRIERLLRCAAEQGASIVCFPEAYLPGLRGQDFAVFPFHESELSTVVQSVAGWCADARIAAIVSSERFADSGRQIAAYVFQADGQLQGIQTKNQIDPSEDPYYVPGETRQLFQIEGLTFGVAICHEAWRYPETVRWAAVRGAQVVFQPQHTGMVQSGRVPTEWGSPQNAYYEQAMRMRARENTIYFASVNYALPYPESATSVIDPQGDCVAFLPYGQEGVLVTELELSRATGLLASRYAPERLRQGVLRHE</sequence>
<dbReference type="KEGG" id="tim:GMBLW1_24820"/>
<accession>A0A6C2YIV2</accession>
<dbReference type="PANTHER" id="PTHR43674">
    <property type="entry name" value="NITRILASE C965.09-RELATED"/>
    <property type="match status" value="1"/>
</dbReference>
<evidence type="ECO:0000259" key="2">
    <source>
        <dbReference type="PROSITE" id="PS50263"/>
    </source>
</evidence>
<dbReference type="AlphaFoldDB" id="A0A6C2YIV2"/>
<dbReference type="PROSITE" id="PS50263">
    <property type="entry name" value="CN_HYDROLASE"/>
    <property type="match status" value="1"/>
</dbReference>
<gene>
    <name evidence="3" type="ORF">GMBLW1_24820</name>
</gene>
<dbReference type="GO" id="GO:0050126">
    <property type="term" value="F:N-carbamoylputrescine amidase activity"/>
    <property type="evidence" value="ECO:0007669"/>
    <property type="project" value="TreeGrafter"/>
</dbReference>
<dbReference type="InterPro" id="IPR036526">
    <property type="entry name" value="C-N_Hydrolase_sf"/>
</dbReference>
<evidence type="ECO:0000256" key="1">
    <source>
        <dbReference type="ARBA" id="ARBA00022801"/>
    </source>
</evidence>
<evidence type="ECO:0000313" key="3">
    <source>
        <dbReference type="EMBL" id="VIP01478.1"/>
    </source>
</evidence>
<evidence type="ECO:0000313" key="4">
    <source>
        <dbReference type="Proteomes" id="UP000464378"/>
    </source>
</evidence>
<dbReference type="PANTHER" id="PTHR43674:SF2">
    <property type="entry name" value="BETA-UREIDOPROPIONASE"/>
    <property type="match status" value="1"/>
</dbReference>
<feature type="domain" description="CN hydrolase" evidence="2">
    <location>
        <begin position="1"/>
        <end position="245"/>
    </location>
</feature>
<protein>
    <recommendedName>
        <fullName evidence="2">CN hydrolase domain-containing protein</fullName>
    </recommendedName>
</protein>
<keyword evidence="4" id="KW-1185">Reference proteome</keyword>